<dbReference type="PANTHER" id="PTHR45926">
    <property type="entry name" value="OSJNBA0053K19.4 PROTEIN"/>
    <property type="match status" value="1"/>
</dbReference>
<dbReference type="OrthoDB" id="21449at2759"/>
<proteinExistence type="predicted"/>
<gene>
    <name evidence="4" type="ORF">GUITHDRAFT_45640</name>
</gene>
<keyword evidence="6" id="KW-1185">Reference proteome</keyword>
<dbReference type="eggNOG" id="KOG1474">
    <property type="taxonomic scope" value="Eukaryota"/>
</dbReference>
<dbReference type="PaxDb" id="55529-EKX50528"/>
<evidence type="ECO:0000313" key="4">
    <source>
        <dbReference type="EMBL" id="EKX50528.1"/>
    </source>
</evidence>
<evidence type="ECO:0000259" key="3">
    <source>
        <dbReference type="PROSITE" id="PS50014"/>
    </source>
</evidence>
<dbReference type="Gene3D" id="1.20.920.10">
    <property type="entry name" value="Bromodomain-like"/>
    <property type="match status" value="1"/>
</dbReference>
<dbReference type="SUPFAM" id="SSF47370">
    <property type="entry name" value="Bromodomain"/>
    <property type="match status" value="1"/>
</dbReference>
<dbReference type="HOGENOM" id="CLU_129458_4_1_1"/>
<feature type="non-terminal residue" evidence="4">
    <location>
        <position position="80"/>
    </location>
</feature>
<dbReference type="Pfam" id="PF00439">
    <property type="entry name" value="Bromodomain"/>
    <property type="match status" value="1"/>
</dbReference>
<dbReference type="AlphaFoldDB" id="L1JR11"/>
<dbReference type="GeneID" id="17307093"/>
<evidence type="ECO:0000256" key="1">
    <source>
        <dbReference type="ARBA" id="ARBA00023117"/>
    </source>
</evidence>
<evidence type="ECO:0000313" key="5">
    <source>
        <dbReference type="EnsemblProtists" id="EKX50528"/>
    </source>
</evidence>
<dbReference type="InterPro" id="IPR001487">
    <property type="entry name" value="Bromodomain"/>
</dbReference>
<name>L1JR11_GUITC</name>
<reference evidence="5" key="3">
    <citation type="submission" date="2016-03" db="UniProtKB">
        <authorList>
            <consortium name="EnsemblProtists"/>
        </authorList>
    </citation>
    <scope>IDENTIFICATION</scope>
</reference>
<protein>
    <recommendedName>
        <fullName evidence="3">Bromo domain-containing protein</fullName>
    </recommendedName>
</protein>
<accession>L1JR11</accession>
<dbReference type="Proteomes" id="UP000011087">
    <property type="component" value="Unassembled WGS sequence"/>
</dbReference>
<dbReference type="EnsemblProtists" id="EKX50528">
    <property type="protein sequence ID" value="EKX50528"/>
    <property type="gene ID" value="GUITHDRAFT_45640"/>
</dbReference>
<evidence type="ECO:0000256" key="2">
    <source>
        <dbReference type="PROSITE-ProRule" id="PRU00035"/>
    </source>
</evidence>
<reference evidence="4 6" key="1">
    <citation type="journal article" date="2012" name="Nature">
        <title>Algal genomes reveal evolutionary mosaicism and the fate of nucleomorphs.</title>
        <authorList>
            <consortium name="DOE Joint Genome Institute"/>
            <person name="Curtis B.A."/>
            <person name="Tanifuji G."/>
            <person name="Burki F."/>
            <person name="Gruber A."/>
            <person name="Irimia M."/>
            <person name="Maruyama S."/>
            <person name="Arias M.C."/>
            <person name="Ball S.G."/>
            <person name="Gile G.H."/>
            <person name="Hirakawa Y."/>
            <person name="Hopkins J.F."/>
            <person name="Kuo A."/>
            <person name="Rensing S.A."/>
            <person name="Schmutz J."/>
            <person name="Symeonidi A."/>
            <person name="Elias M."/>
            <person name="Eveleigh R.J."/>
            <person name="Herman E.K."/>
            <person name="Klute M.J."/>
            <person name="Nakayama T."/>
            <person name="Obornik M."/>
            <person name="Reyes-Prieto A."/>
            <person name="Armbrust E.V."/>
            <person name="Aves S.J."/>
            <person name="Beiko R.G."/>
            <person name="Coutinho P."/>
            <person name="Dacks J.B."/>
            <person name="Durnford D.G."/>
            <person name="Fast N.M."/>
            <person name="Green B.R."/>
            <person name="Grisdale C.J."/>
            <person name="Hempel F."/>
            <person name="Henrissat B."/>
            <person name="Hoppner M.P."/>
            <person name="Ishida K."/>
            <person name="Kim E."/>
            <person name="Koreny L."/>
            <person name="Kroth P.G."/>
            <person name="Liu Y."/>
            <person name="Malik S.B."/>
            <person name="Maier U.G."/>
            <person name="McRose D."/>
            <person name="Mock T."/>
            <person name="Neilson J.A."/>
            <person name="Onodera N.T."/>
            <person name="Poole A.M."/>
            <person name="Pritham E.J."/>
            <person name="Richards T.A."/>
            <person name="Rocap G."/>
            <person name="Roy S.W."/>
            <person name="Sarai C."/>
            <person name="Schaack S."/>
            <person name="Shirato S."/>
            <person name="Slamovits C.H."/>
            <person name="Spencer D.F."/>
            <person name="Suzuki S."/>
            <person name="Worden A.Z."/>
            <person name="Zauner S."/>
            <person name="Barry K."/>
            <person name="Bell C."/>
            <person name="Bharti A.K."/>
            <person name="Crow J.A."/>
            <person name="Grimwood J."/>
            <person name="Kramer R."/>
            <person name="Lindquist E."/>
            <person name="Lucas S."/>
            <person name="Salamov A."/>
            <person name="McFadden G.I."/>
            <person name="Lane C.E."/>
            <person name="Keeling P.J."/>
            <person name="Gray M.W."/>
            <person name="Grigoriev I.V."/>
            <person name="Archibald J.M."/>
        </authorList>
    </citation>
    <scope>NUCLEOTIDE SEQUENCE</scope>
    <source>
        <strain evidence="4 6">CCMP2712</strain>
    </source>
</reference>
<dbReference type="STRING" id="905079.L1JR11"/>
<dbReference type="EMBL" id="JH992978">
    <property type="protein sequence ID" value="EKX50528.1"/>
    <property type="molecule type" value="Genomic_DNA"/>
</dbReference>
<dbReference type="InterPro" id="IPR036427">
    <property type="entry name" value="Bromodomain-like_sf"/>
</dbReference>
<dbReference type="RefSeq" id="XP_005837508.1">
    <property type="nucleotide sequence ID" value="XM_005837451.1"/>
</dbReference>
<organism evidence="4">
    <name type="scientific">Guillardia theta (strain CCMP2712)</name>
    <name type="common">Cryptophyte</name>
    <dbReference type="NCBI Taxonomy" id="905079"/>
    <lineage>
        <taxon>Eukaryota</taxon>
        <taxon>Cryptophyceae</taxon>
        <taxon>Pyrenomonadales</taxon>
        <taxon>Geminigeraceae</taxon>
        <taxon>Guillardia</taxon>
    </lineage>
</organism>
<dbReference type="PRINTS" id="PR00503">
    <property type="entry name" value="BROMODOMAIN"/>
</dbReference>
<reference evidence="6" key="2">
    <citation type="submission" date="2012-11" db="EMBL/GenBank/DDBJ databases">
        <authorList>
            <person name="Kuo A."/>
            <person name="Curtis B.A."/>
            <person name="Tanifuji G."/>
            <person name="Burki F."/>
            <person name="Gruber A."/>
            <person name="Irimia M."/>
            <person name="Maruyama S."/>
            <person name="Arias M.C."/>
            <person name="Ball S.G."/>
            <person name="Gile G.H."/>
            <person name="Hirakawa Y."/>
            <person name="Hopkins J.F."/>
            <person name="Rensing S.A."/>
            <person name="Schmutz J."/>
            <person name="Symeonidi A."/>
            <person name="Elias M."/>
            <person name="Eveleigh R.J."/>
            <person name="Herman E.K."/>
            <person name="Klute M.J."/>
            <person name="Nakayama T."/>
            <person name="Obornik M."/>
            <person name="Reyes-Prieto A."/>
            <person name="Armbrust E.V."/>
            <person name="Aves S.J."/>
            <person name="Beiko R.G."/>
            <person name="Coutinho P."/>
            <person name="Dacks J.B."/>
            <person name="Durnford D.G."/>
            <person name="Fast N.M."/>
            <person name="Green B.R."/>
            <person name="Grisdale C."/>
            <person name="Hempe F."/>
            <person name="Henrissat B."/>
            <person name="Hoppner M.P."/>
            <person name="Ishida K.-I."/>
            <person name="Kim E."/>
            <person name="Koreny L."/>
            <person name="Kroth P.G."/>
            <person name="Liu Y."/>
            <person name="Malik S.-B."/>
            <person name="Maier U.G."/>
            <person name="McRose D."/>
            <person name="Mock T."/>
            <person name="Neilson J.A."/>
            <person name="Onodera N.T."/>
            <person name="Poole A.M."/>
            <person name="Pritham E.J."/>
            <person name="Richards T.A."/>
            <person name="Rocap G."/>
            <person name="Roy S.W."/>
            <person name="Sarai C."/>
            <person name="Schaack S."/>
            <person name="Shirato S."/>
            <person name="Slamovits C.H."/>
            <person name="Spencer D.F."/>
            <person name="Suzuki S."/>
            <person name="Worden A.Z."/>
            <person name="Zauner S."/>
            <person name="Barry K."/>
            <person name="Bell C."/>
            <person name="Bharti A.K."/>
            <person name="Crow J.A."/>
            <person name="Grimwood J."/>
            <person name="Kramer R."/>
            <person name="Lindquist E."/>
            <person name="Lucas S."/>
            <person name="Salamov A."/>
            <person name="McFadden G.I."/>
            <person name="Lane C.E."/>
            <person name="Keeling P.J."/>
            <person name="Gray M.W."/>
            <person name="Grigoriev I.V."/>
            <person name="Archibald J.M."/>
        </authorList>
    </citation>
    <scope>NUCLEOTIDE SEQUENCE</scope>
    <source>
        <strain evidence="6">CCMP2712</strain>
    </source>
</reference>
<evidence type="ECO:0000313" key="6">
    <source>
        <dbReference type="Proteomes" id="UP000011087"/>
    </source>
</evidence>
<dbReference type="KEGG" id="gtt:GUITHDRAFT_45640"/>
<feature type="non-terminal residue" evidence="4">
    <location>
        <position position="1"/>
    </location>
</feature>
<dbReference type="PROSITE" id="PS50014">
    <property type="entry name" value="BROMODOMAIN_2"/>
    <property type="match status" value="1"/>
</dbReference>
<keyword evidence="1 2" id="KW-0103">Bromodomain</keyword>
<feature type="domain" description="Bromo" evidence="3">
    <location>
        <begin position="1"/>
        <end position="65"/>
    </location>
</feature>
<sequence length="80" mass="9197">FQSPLDWKACGLFDYPFIVSRPMDLETVKTRLLQNRYGSLWEVAKDIDQIVENAITYNPAEDPVSVAAMKLSETFNALWK</sequence>
<dbReference type="SMART" id="SM00297">
    <property type="entry name" value="BROMO"/>
    <property type="match status" value="1"/>
</dbReference>